<dbReference type="GeneID" id="103626765"/>
<dbReference type="InterPro" id="IPR044521">
    <property type="entry name" value="AtbZIP8/43"/>
</dbReference>
<dbReference type="GO" id="GO:0003700">
    <property type="term" value="F:DNA-binding transcription factor activity"/>
    <property type="evidence" value="ECO:0007669"/>
    <property type="project" value="InterPro"/>
</dbReference>
<feature type="compositionally biased region" description="Basic and acidic residues" evidence="7">
    <location>
        <begin position="64"/>
        <end position="77"/>
    </location>
</feature>
<evidence type="ECO:0000313" key="11">
    <source>
        <dbReference type="Proteomes" id="UP000007305"/>
    </source>
</evidence>
<accession>A0A1D6H348</accession>
<reference evidence="10" key="4">
    <citation type="submission" date="2021-05" db="UniProtKB">
        <authorList>
            <consortium name="EnsemblPlants"/>
        </authorList>
    </citation>
    <scope>IDENTIFICATION</scope>
    <source>
        <strain evidence="10">cv. B73</strain>
    </source>
</reference>
<keyword evidence="11" id="KW-1185">Reference proteome</keyword>
<dbReference type="EMBL" id="CM000781">
    <property type="protein sequence ID" value="AQK69261.1"/>
    <property type="molecule type" value="Genomic_DNA"/>
</dbReference>
<feature type="domain" description="BZIP" evidence="8">
    <location>
        <begin position="75"/>
        <end position="138"/>
    </location>
</feature>
<keyword evidence="2" id="KW-0805">Transcription regulation</keyword>
<dbReference type="OMA" id="MISKHAR"/>
<evidence type="ECO:0000256" key="7">
    <source>
        <dbReference type="SAM" id="MobiDB-lite"/>
    </source>
</evidence>
<dbReference type="InterPro" id="IPR004827">
    <property type="entry name" value="bZIP"/>
</dbReference>
<protein>
    <submittedName>
        <fullName evidence="9">Basic leucine-zipper 58</fullName>
    </submittedName>
</protein>
<dbReference type="PANTHER" id="PTHR46324">
    <property type="entry name" value="BASIC LEUCINE ZIPPER 43-RELATED"/>
    <property type="match status" value="1"/>
</dbReference>
<dbReference type="EnsemblPlants" id="Zm00001eb235050_T001">
    <property type="protein sequence ID" value="Zm00001eb235050_P001"/>
    <property type="gene ID" value="Zm00001eb235050"/>
</dbReference>
<dbReference type="PANTHER" id="PTHR46324:SF39">
    <property type="entry name" value="OS02G0191600 PROTEIN"/>
    <property type="match status" value="1"/>
</dbReference>
<reference evidence="10" key="3">
    <citation type="submission" date="2019-07" db="EMBL/GenBank/DDBJ databases">
        <authorList>
            <person name="Seetharam A."/>
            <person name="Woodhouse M."/>
            <person name="Cannon E."/>
        </authorList>
    </citation>
    <scope>NUCLEOTIDE SEQUENCE [LARGE SCALE GENOMIC DNA]</scope>
    <source>
        <strain evidence="10">cv. B73</strain>
    </source>
</reference>
<dbReference type="RefSeq" id="XP_008645357.1">
    <property type="nucleotide sequence ID" value="XM_008647135.3"/>
</dbReference>
<evidence type="ECO:0000259" key="8">
    <source>
        <dbReference type="PROSITE" id="PS50217"/>
    </source>
</evidence>
<dbReference type="PaxDb" id="4577-GRMZM2G080111_P01"/>
<sequence length="168" mass="18767">MQQNWAADLACLPGLDLGSLFLPQNDDPMYDFSTFDMVDLDPYPCSCNGSVTTTTVSSVSAAAADKHQERRGNDVERKKRRLASNRESARRSRVRKQRRLYELSLQVAELLGTNQRLLVELNHVTAKYALLARENAKLREEAAGLQRRLSEMELMGEAEAAALSPEVA</sequence>
<keyword evidence="6" id="KW-0175">Coiled coil</keyword>
<dbReference type="eggNOG" id="ENOG502R60J">
    <property type="taxonomic scope" value="Eukaryota"/>
</dbReference>
<dbReference type="GO" id="GO:0003677">
    <property type="term" value="F:DNA binding"/>
    <property type="evidence" value="ECO:0007669"/>
    <property type="project" value="UniProtKB-KW"/>
</dbReference>
<dbReference type="GO" id="GO:0005634">
    <property type="term" value="C:nucleus"/>
    <property type="evidence" value="ECO:0007669"/>
    <property type="project" value="UniProtKB-SubCell"/>
</dbReference>
<dbReference type="ExpressionAtlas" id="A0A1D6H348">
    <property type="expression patterns" value="baseline and differential"/>
</dbReference>
<evidence type="ECO:0000313" key="9">
    <source>
        <dbReference type="EMBL" id="AQK69261.1"/>
    </source>
</evidence>
<evidence type="ECO:0000256" key="3">
    <source>
        <dbReference type="ARBA" id="ARBA00023125"/>
    </source>
</evidence>
<dbReference type="Gramene" id="Zm00001eb235050_T001">
    <property type="protein sequence ID" value="Zm00001eb235050_P001"/>
    <property type="gene ID" value="Zm00001eb235050"/>
</dbReference>
<dbReference type="PROSITE" id="PS00036">
    <property type="entry name" value="BZIP_BASIC"/>
    <property type="match status" value="1"/>
</dbReference>
<gene>
    <name evidence="10" type="primary">LOC103626765</name>
    <name evidence="9" type="ORF">ZEAMMB73_Zm00001d015664</name>
</gene>
<dbReference type="FunFam" id="1.20.5.170:FF:000020">
    <property type="entry name" value="BZIP transcription factor"/>
    <property type="match status" value="1"/>
</dbReference>
<dbReference type="OrthoDB" id="551672at2759"/>
<organism evidence="9">
    <name type="scientific">Zea mays</name>
    <name type="common">Maize</name>
    <dbReference type="NCBI Taxonomy" id="4577"/>
    <lineage>
        <taxon>Eukaryota</taxon>
        <taxon>Viridiplantae</taxon>
        <taxon>Streptophyta</taxon>
        <taxon>Embryophyta</taxon>
        <taxon>Tracheophyta</taxon>
        <taxon>Spermatophyta</taxon>
        <taxon>Magnoliopsida</taxon>
        <taxon>Liliopsida</taxon>
        <taxon>Poales</taxon>
        <taxon>Poaceae</taxon>
        <taxon>PACMAD clade</taxon>
        <taxon>Panicoideae</taxon>
        <taxon>Andropogonodae</taxon>
        <taxon>Andropogoneae</taxon>
        <taxon>Tripsacinae</taxon>
        <taxon>Zea</taxon>
    </lineage>
</organism>
<reference evidence="9" key="2">
    <citation type="submission" date="2015-12" db="EMBL/GenBank/DDBJ databases">
        <title>Update maize B73 reference genome by single molecule sequencing technologies.</title>
        <authorList>
            <consortium name="Maize Genome Sequencing Project"/>
            <person name="Ware D."/>
        </authorList>
    </citation>
    <scope>NUCLEOTIDE SEQUENCE</scope>
    <source>
        <tissue evidence="9">Seedling</tissue>
    </source>
</reference>
<comment type="subcellular location">
    <subcellularLocation>
        <location evidence="1">Nucleus</location>
    </subcellularLocation>
</comment>
<dbReference type="SMART" id="SM00338">
    <property type="entry name" value="BRLZ"/>
    <property type="match status" value="1"/>
</dbReference>
<evidence type="ECO:0000256" key="6">
    <source>
        <dbReference type="SAM" id="Coils"/>
    </source>
</evidence>
<keyword evidence="5" id="KW-0539">Nucleus</keyword>
<dbReference type="Proteomes" id="UP000007305">
    <property type="component" value="Chromosome 5"/>
</dbReference>
<evidence type="ECO:0000313" key="10">
    <source>
        <dbReference type="EnsemblPlants" id="Zm00001eb235050_P001"/>
    </source>
</evidence>
<keyword evidence="4" id="KW-0804">Transcription</keyword>
<feature type="region of interest" description="Disordered" evidence="7">
    <location>
        <begin position="60"/>
        <end position="91"/>
    </location>
</feature>
<name>A0A1D6H348_MAIZE</name>
<dbReference type="SMR" id="A0A1D6H348"/>
<evidence type="ECO:0000256" key="5">
    <source>
        <dbReference type="ARBA" id="ARBA00023242"/>
    </source>
</evidence>
<evidence type="ECO:0000256" key="1">
    <source>
        <dbReference type="ARBA" id="ARBA00004123"/>
    </source>
</evidence>
<dbReference type="AlphaFoldDB" id="A0A1D6H348"/>
<dbReference type="SUPFAM" id="SSF57959">
    <property type="entry name" value="Leucine zipper domain"/>
    <property type="match status" value="1"/>
</dbReference>
<keyword evidence="3" id="KW-0238">DNA-binding</keyword>
<evidence type="ECO:0000256" key="4">
    <source>
        <dbReference type="ARBA" id="ARBA00023163"/>
    </source>
</evidence>
<reference evidence="11" key="1">
    <citation type="journal article" date="2009" name="Science">
        <title>The B73 maize genome: complexity, diversity, and dynamics.</title>
        <authorList>
            <person name="Schnable P.S."/>
            <person name="Ware D."/>
            <person name="Fulton R.S."/>
            <person name="Stein J.C."/>
            <person name="Wei F."/>
            <person name="Pasternak S."/>
            <person name="Liang C."/>
            <person name="Zhang J."/>
            <person name="Fulton L."/>
            <person name="Graves T.A."/>
            <person name="Minx P."/>
            <person name="Reily A.D."/>
            <person name="Courtney L."/>
            <person name="Kruchowski S.S."/>
            <person name="Tomlinson C."/>
            <person name="Strong C."/>
            <person name="Delehaunty K."/>
            <person name="Fronick C."/>
            <person name="Courtney B."/>
            <person name="Rock S.M."/>
            <person name="Belter E."/>
            <person name="Du F."/>
            <person name="Kim K."/>
            <person name="Abbott R.M."/>
            <person name="Cotton M."/>
            <person name="Levy A."/>
            <person name="Marchetto P."/>
            <person name="Ochoa K."/>
            <person name="Jackson S.M."/>
            <person name="Gillam B."/>
            <person name="Chen W."/>
            <person name="Yan L."/>
            <person name="Higginbotham J."/>
            <person name="Cardenas M."/>
            <person name="Waligorski J."/>
            <person name="Applebaum E."/>
            <person name="Phelps L."/>
            <person name="Falcone J."/>
            <person name="Kanchi K."/>
            <person name="Thane T."/>
            <person name="Scimone A."/>
            <person name="Thane N."/>
            <person name="Henke J."/>
            <person name="Wang T."/>
            <person name="Ruppert J."/>
            <person name="Shah N."/>
            <person name="Rotter K."/>
            <person name="Hodges J."/>
            <person name="Ingenthron E."/>
            <person name="Cordes M."/>
            <person name="Kohlberg S."/>
            <person name="Sgro J."/>
            <person name="Delgado B."/>
            <person name="Mead K."/>
            <person name="Chinwalla A."/>
            <person name="Leonard S."/>
            <person name="Crouse K."/>
            <person name="Collura K."/>
            <person name="Kudrna D."/>
            <person name="Currie J."/>
            <person name="He R."/>
            <person name="Angelova A."/>
            <person name="Rajasekar S."/>
            <person name="Mueller T."/>
            <person name="Lomeli R."/>
            <person name="Scara G."/>
            <person name="Ko A."/>
            <person name="Delaney K."/>
            <person name="Wissotski M."/>
            <person name="Lopez G."/>
            <person name="Campos D."/>
            <person name="Braidotti M."/>
            <person name="Ashley E."/>
            <person name="Golser W."/>
            <person name="Kim H."/>
            <person name="Lee S."/>
            <person name="Lin J."/>
            <person name="Dujmic Z."/>
            <person name="Kim W."/>
            <person name="Talag J."/>
            <person name="Zuccolo A."/>
            <person name="Fan C."/>
            <person name="Sebastian A."/>
            <person name="Kramer M."/>
            <person name="Spiegel L."/>
            <person name="Nascimento L."/>
            <person name="Zutavern T."/>
            <person name="Miller B."/>
            <person name="Ambroise C."/>
            <person name="Muller S."/>
            <person name="Spooner W."/>
            <person name="Narechania A."/>
            <person name="Ren L."/>
            <person name="Wei S."/>
            <person name="Kumari S."/>
            <person name="Faga B."/>
            <person name="Levy M.J."/>
            <person name="McMahan L."/>
            <person name="Van Buren P."/>
            <person name="Vaughn M.W."/>
            <person name="Ying K."/>
            <person name="Yeh C.-T."/>
            <person name="Emrich S.J."/>
            <person name="Jia Y."/>
            <person name="Kalyanaraman A."/>
            <person name="Hsia A.-P."/>
            <person name="Barbazuk W.B."/>
            <person name="Baucom R.S."/>
            <person name="Brutnell T.P."/>
            <person name="Carpita N.C."/>
            <person name="Chaparro C."/>
            <person name="Chia J.-M."/>
            <person name="Deragon J.-M."/>
            <person name="Estill J.C."/>
            <person name="Fu Y."/>
            <person name="Jeddeloh J.A."/>
            <person name="Han Y."/>
            <person name="Lee H."/>
            <person name="Li P."/>
            <person name="Lisch D.R."/>
            <person name="Liu S."/>
            <person name="Liu Z."/>
            <person name="Nagel D.H."/>
            <person name="McCann M.C."/>
            <person name="SanMiguel P."/>
            <person name="Myers A.M."/>
            <person name="Nettleton D."/>
            <person name="Nguyen J."/>
            <person name="Penning B.W."/>
            <person name="Ponnala L."/>
            <person name="Schneider K.L."/>
            <person name="Schwartz D.C."/>
            <person name="Sharma A."/>
            <person name="Soderlund C."/>
            <person name="Springer N.M."/>
            <person name="Sun Q."/>
            <person name="Wang H."/>
            <person name="Waterman M."/>
            <person name="Westerman R."/>
            <person name="Wolfgruber T.K."/>
            <person name="Yang L."/>
            <person name="Yu Y."/>
            <person name="Zhang L."/>
            <person name="Zhou S."/>
            <person name="Zhu Q."/>
            <person name="Bennetzen J.L."/>
            <person name="Dawe R.K."/>
            <person name="Jiang J."/>
            <person name="Jiang N."/>
            <person name="Presting G.G."/>
            <person name="Wessler S.R."/>
            <person name="Aluru S."/>
            <person name="Martienssen R.A."/>
            <person name="Clifton S.W."/>
            <person name="McCombie W.R."/>
            <person name="Wing R.A."/>
            <person name="Wilson R.K."/>
        </authorList>
    </citation>
    <scope>NUCLEOTIDE SEQUENCE [LARGE SCALE GENOMIC DNA]</scope>
    <source>
        <strain evidence="11">cv. B73</strain>
    </source>
</reference>
<dbReference type="KEGG" id="zma:103626765"/>
<proteinExistence type="predicted"/>
<dbReference type="Pfam" id="PF00170">
    <property type="entry name" value="bZIP_1"/>
    <property type="match status" value="1"/>
</dbReference>
<feature type="coiled-coil region" evidence="6">
    <location>
        <begin position="121"/>
        <end position="155"/>
    </location>
</feature>
<dbReference type="PROSITE" id="PS50217">
    <property type="entry name" value="BZIP"/>
    <property type="match status" value="1"/>
</dbReference>
<dbReference type="Gene3D" id="1.20.5.170">
    <property type="match status" value="1"/>
</dbReference>
<evidence type="ECO:0000256" key="2">
    <source>
        <dbReference type="ARBA" id="ARBA00023015"/>
    </source>
</evidence>
<dbReference type="InterPro" id="IPR046347">
    <property type="entry name" value="bZIP_sf"/>
</dbReference>